<proteinExistence type="predicted"/>
<evidence type="ECO:0000256" key="1">
    <source>
        <dbReference type="SAM" id="MobiDB-lite"/>
    </source>
</evidence>
<keyword evidence="2" id="KW-0812">Transmembrane</keyword>
<dbReference type="RefSeq" id="WP_186943242.1">
    <property type="nucleotide sequence ID" value="NZ_JACOGA010000017.1"/>
</dbReference>
<dbReference type="Proteomes" id="UP000624279">
    <property type="component" value="Unassembled WGS sequence"/>
</dbReference>
<evidence type="ECO:0000313" key="3">
    <source>
        <dbReference type="EMBL" id="MBC3875271.1"/>
    </source>
</evidence>
<evidence type="ECO:0008006" key="5">
    <source>
        <dbReference type="Google" id="ProtNLM"/>
    </source>
</evidence>
<comment type="caution">
    <text evidence="3">The sequence shown here is derived from an EMBL/GenBank/DDBJ whole genome shotgun (WGS) entry which is preliminary data.</text>
</comment>
<keyword evidence="2" id="KW-1133">Transmembrane helix</keyword>
<keyword evidence="4" id="KW-1185">Reference proteome</keyword>
<evidence type="ECO:0000313" key="4">
    <source>
        <dbReference type="Proteomes" id="UP000624279"/>
    </source>
</evidence>
<accession>A0ABR6YFB3</accession>
<dbReference type="EMBL" id="JACOGA010000017">
    <property type="protein sequence ID" value="MBC3875271.1"/>
    <property type="molecule type" value="Genomic_DNA"/>
</dbReference>
<feature type="compositionally biased region" description="Polar residues" evidence="1">
    <location>
        <begin position="165"/>
        <end position="188"/>
    </location>
</feature>
<sequence>MNKQLQNLMLKIDALSVRERGILFALCTVGVLLLGFILFIEPQIKLQQIVKKQHESNLAQVSLLQTEIDQLSKALKIDPDIELKLKINEAKVRLVLMDKDLLSLKKNLVQPEKMDGLLQELLKRNRRLQLTSMKSLPVVNLLEMSNKGAVDLASVVAAMVTNPTANPAANPGVNQTTPKDSAANNSLNQDERSIYKHEVELELEGNYLDMLEYIKALEAMPERVYWSRSTLKVLEYPKSSMTLRLFTLSLEKKWLNL</sequence>
<keyword evidence="2" id="KW-0472">Membrane</keyword>
<organism evidence="3 4">
    <name type="scientific">Undibacterium flavidum</name>
    <dbReference type="NCBI Taxonomy" id="2762297"/>
    <lineage>
        <taxon>Bacteria</taxon>
        <taxon>Pseudomonadati</taxon>
        <taxon>Pseudomonadota</taxon>
        <taxon>Betaproteobacteria</taxon>
        <taxon>Burkholderiales</taxon>
        <taxon>Oxalobacteraceae</taxon>
        <taxon>Undibacterium</taxon>
    </lineage>
</organism>
<protein>
    <recommendedName>
        <fullName evidence="5">MSHA biogenesis protein MshJ</fullName>
    </recommendedName>
</protein>
<evidence type="ECO:0000256" key="2">
    <source>
        <dbReference type="SAM" id="Phobius"/>
    </source>
</evidence>
<feature type="region of interest" description="Disordered" evidence="1">
    <location>
        <begin position="165"/>
        <end position="189"/>
    </location>
</feature>
<gene>
    <name evidence="3" type="ORF">H8K55_16910</name>
</gene>
<feature type="transmembrane region" description="Helical" evidence="2">
    <location>
        <begin position="21"/>
        <end position="40"/>
    </location>
</feature>
<reference evidence="3 4" key="1">
    <citation type="submission" date="2020-08" db="EMBL/GenBank/DDBJ databases">
        <title>Novel species isolated from subtropical streams in China.</title>
        <authorList>
            <person name="Lu H."/>
        </authorList>
    </citation>
    <scope>NUCLEOTIDE SEQUENCE [LARGE SCALE GENOMIC DNA]</scope>
    <source>
        <strain evidence="3 4">LX15W</strain>
    </source>
</reference>
<name>A0ABR6YFB3_9BURK</name>